<dbReference type="EMBL" id="JANBUL010000020">
    <property type="protein sequence ID" value="KAJ2784792.1"/>
    <property type="molecule type" value="Genomic_DNA"/>
</dbReference>
<feature type="compositionally biased region" description="Basic and acidic residues" evidence="1">
    <location>
        <begin position="202"/>
        <end position="227"/>
    </location>
</feature>
<keyword evidence="3" id="KW-1185">Reference proteome</keyword>
<dbReference type="OrthoDB" id="5537541at2759"/>
<name>A0A9W8LM45_9FUNG</name>
<sequence length="420" mass="45096">MSQILNEPWLSRLFAREVRLDVDNNKDGRRLQLFRFVRAPEDDPEGAARAERERYPVTCEVSDKHHFMRAAMTRRAIRGFEARQGMPIETMGGMVVQVLTFRLMLYADAPAQRPPPPPRERQRARRNRPAAGPLCPKRIRDTGCPQFWMMITKFAYLGAEGNNVFDEPHYILTDPAVRDAMAALTGVRRRGEDVEDEPEEPEAPREQLDPDEKDDDPLPPKRQRLELDSPSPPTFSPIALAATQFGPLLLGTPAAQSSAASSAQGPTVEQVPFAADPQAVWACAALWQAVGIQRACIPHMPVHGAAGAPRRPAAARGSADPGTPEPVRARALSLSPAHSGGGTPSPLRAGGAGGAAAAAAAAADSLRALLEPGDAELLSAGAMMENMYGSIRCCVSEPGSEYDVAATGGEGIDAARLLLD</sequence>
<accession>A0A9W8LM45</accession>
<gene>
    <name evidence="2" type="ORF">H4R18_000919</name>
</gene>
<feature type="region of interest" description="Disordered" evidence="1">
    <location>
        <begin position="187"/>
        <end position="238"/>
    </location>
</feature>
<reference evidence="2" key="1">
    <citation type="submission" date="2022-07" db="EMBL/GenBank/DDBJ databases">
        <title>Phylogenomic reconstructions and comparative analyses of Kickxellomycotina fungi.</title>
        <authorList>
            <person name="Reynolds N.K."/>
            <person name="Stajich J.E."/>
            <person name="Barry K."/>
            <person name="Grigoriev I.V."/>
            <person name="Crous P."/>
            <person name="Smith M.E."/>
        </authorList>
    </citation>
    <scope>NUCLEOTIDE SEQUENCE</scope>
    <source>
        <strain evidence="2">NBRC 105414</strain>
    </source>
</reference>
<protein>
    <submittedName>
        <fullName evidence="2">Uncharacterized protein</fullName>
    </submittedName>
</protein>
<proteinExistence type="predicted"/>
<comment type="caution">
    <text evidence="2">The sequence shown here is derived from an EMBL/GenBank/DDBJ whole genome shotgun (WGS) entry which is preliminary data.</text>
</comment>
<dbReference type="AlphaFoldDB" id="A0A9W8LM45"/>
<evidence type="ECO:0000313" key="2">
    <source>
        <dbReference type="EMBL" id="KAJ2784792.1"/>
    </source>
</evidence>
<evidence type="ECO:0000313" key="3">
    <source>
        <dbReference type="Proteomes" id="UP001140217"/>
    </source>
</evidence>
<feature type="compositionally biased region" description="Low complexity" evidence="1">
    <location>
        <begin position="305"/>
        <end position="322"/>
    </location>
</feature>
<organism evidence="2 3">
    <name type="scientific">Coemansia javaensis</name>
    <dbReference type="NCBI Taxonomy" id="2761396"/>
    <lineage>
        <taxon>Eukaryota</taxon>
        <taxon>Fungi</taxon>
        <taxon>Fungi incertae sedis</taxon>
        <taxon>Zoopagomycota</taxon>
        <taxon>Kickxellomycotina</taxon>
        <taxon>Kickxellomycetes</taxon>
        <taxon>Kickxellales</taxon>
        <taxon>Kickxellaceae</taxon>
        <taxon>Coemansia</taxon>
    </lineage>
</organism>
<evidence type="ECO:0000256" key="1">
    <source>
        <dbReference type="SAM" id="MobiDB-lite"/>
    </source>
</evidence>
<feature type="region of interest" description="Disordered" evidence="1">
    <location>
        <begin position="109"/>
        <end position="137"/>
    </location>
</feature>
<dbReference type="Proteomes" id="UP001140217">
    <property type="component" value="Unassembled WGS sequence"/>
</dbReference>
<feature type="region of interest" description="Disordered" evidence="1">
    <location>
        <begin position="305"/>
        <end position="327"/>
    </location>
</feature>